<protein>
    <submittedName>
        <fullName evidence="2">Tripartite tricarboxylate transporter substrate binding protein</fullName>
    </submittedName>
</protein>
<dbReference type="PIRSF" id="PIRSF017082">
    <property type="entry name" value="YflP"/>
    <property type="match status" value="1"/>
</dbReference>
<dbReference type="AlphaFoldDB" id="A0AAF1K5V2"/>
<dbReference type="PANTHER" id="PTHR42928">
    <property type="entry name" value="TRICARBOXYLATE-BINDING PROTEIN"/>
    <property type="match status" value="1"/>
</dbReference>
<dbReference type="InterPro" id="IPR005064">
    <property type="entry name" value="BUG"/>
</dbReference>
<evidence type="ECO:0000313" key="3">
    <source>
        <dbReference type="Proteomes" id="UP001196068"/>
    </source>
</evidence>
<dbReference type="CDD" id="cd13578">
    <property type="entry name" value="PBP2_Bug27"/>
    <property type="match status" value="1"/>
</dbReference>
<reference evidence="2" key="1">
    <citation type="submission" date="2020-01" db="EMBL/GenBank/DDBJ databases">
        <authorList>
            <person name="Rat A."/>
        </authorList>
    </citation>
    <scope>NUCLEOTIDE SEQUENCE</scope>
    <source>
        <strain evidence="2">LMG 28251</strain>
    </source>
</reference>
<dbReference type="Proteomes" id="UP001196068">
    <property type="component" value="Unassembled WGS sequence"/>
</dbReference>
<gene>
    <name evidence="2" type="ORF">GXW79_18005</name>
</gene>
<organism evidence="2 3">
    <name type="scientific">Plastoroseomonas arctica</name>
    <dbReference type="NCBI Taxonomy" id="1509237"/>
    <lineage>
        <taxon>Bacteria</taxon>
        <taxon>Pseudomonadati</taxon>
        <taxon>Pseudomonadota</taxon>
        <taxon>Alphaproteobacteria</taxon>
        <taxon>Acetobacterales</taxon>
        <taxon>Acetobacteraceae</taxon>
        <taxon>Plastoroseomonas</taxon>
    </lineage>
</organism>
<evidence type="ECO:0000256" key="1">
    <source>
        <dbReference type="ARBA" id="ARBA00006987"/>
    </source>
</evidence>
<dbReference type="InterPro" id="IPR042100">
    <property type="entry name" value="Bug_dom1"/>
</dbReference>
<name>A0AAF1K5V2_9PROT</name>
<comment type="caution">
    <text evidence="2">The sequence shown here is derived from an EMBL/GenBank/DDBJ whole genome shotgun (WGS) entry which is preliminary data.</text>
</comment>
<dbReference type="EMBL" id="JAAEDH010000024">
    <property type="protein sequence ID" value="MBR0656975.1"/>
    <property type="molecule type" value="Genomic_DNA"/>
</dbReference>
<comment type="similarity">
    <text evidence="1">Belongs to the UPF0065 (bug) family.</text>
</comment>
<dbReference type="SUPFAM" id="SSF53850">
    <property type="entry name" value="Periplasmic binding protein-like II"/>
    <property type="match status" value="1"/>
</dbReference>
<dbReference type="PANTHER" id="PTHR42928:SF5">
    <property type="entry name" value="BLR1237 PROTEIN"/>
    <property type="match status" value="1"/>
</dbReference>
<dbReference type="Gene3D" id="3.40.190.150">
    <property type="entry name" value="Bordetella uptake gene, domain 1"/>
    <property type="match status" value="1"/>
</dbReference>
<sequence>MEGSGDRHDPRRGLGQRPSLSRRALMALFAASPTTALAQPSCRVCREGDWVAQRPIRLVVPYAPGGSTDVTARLLAEAIGVRLGQPIVIENRAGAGGNIGAEVVARSAPDGHALVFTTSSTHGANPALYRRMPFDAMRDFAPVSQVAFVPNIFVVHPGVPANTLAEFIALARARPGALNYGTSGPGTSQHLAAALFAARAGIVMQHVPYRGGAPAVTDLLGGKFEIMASPLVEVIEHIRAGRLRPLAVTTARRAALVPDVPTVAETLPGYEVALWNGVLAPAGTPVDAVRRIAQEIQAALRTPELRERLAQQGSEPVGSGPEEFASFIAAELPKWAELVRISGASAD</sequence>
<keyword evidence="3" id="KW-1185">Reference proteome</keyword>
<proteinExistence type="inferred from homology"/>
<accession>A0AAF1K5V2</accession>
<dbReference type="Gene3D" id="3.40.190.10">
    <property type="entry name" value="Periplasmic binding protein-like II"/>
    <property type="match status" value="1"/>
</dbReference>
<dbReference type="Pfam" id="PF03401">
    <property type="entry name" value="TctC"/>
    <property type="match status" value="1"/>
</dbReference>
<evidence type="ECO:0000313" key="2">
    <source>
        <dbReference type="EMBL" id="MBR0656975.1"/>
    </source>
</evidence>
<reference evidence="2" key="2">
    <citation type="journal article" date="2021" name="Syst. Appl. Microbiol.">
        <title>Roseomonas hellenica sp. nov., isolated from roots of wild-growing Alkanna tinctoria.</title>
        <authorList>
            <person name="Rat A."/>
            <person name="Naranjo H.D."/>
            <person name="Lebbe L."/>
            <person name="Cnockaert M."/>
            <person name="Krigas N."/>
            <person name="Grigoriadou K."/>
            <person name="Maloupa E."/>
            <person name="Willems A."/>
        </authorList>
    </citation>
    <scope>NUCLEOTIDE SEQUENCE</scope>
    <source>
        <strain evidence="2">LMG 28251</strain>
    </source>
</reference>